<dbReference type="Gene3D" id="3.30.1180.20">
    <property type="entry name" value="Dihydroxyacetone kinase, domain 2"/>
    <property type="match status" value="1"/>
</dbReference>
<dbReference type="AlphaFoldDB" id="A0AAJ0BQN8"/>
<feature type="domain" description="DhaL" evidence="13">
    <location>
        <begin position="383"/>
        <end position="583"/>
    </location>
</feature>
<dbReference type="PROSITE" id="PS51481">
    <property type="entry name" value="DHAK"/>
    <property type="match status" value="1"/>
</dbReference>
<feature type="active site" description="Tele-hemiaminal-histidine intermediate" evidence="11">
    <location>
        <position position="225"/>
    </location>
</feature>
<dbReference type="InterPro" id="IPR012734">
    <property type="entry name" value="DhaK_ATP"/>
</dbReference>
<accession>A0AAJ0BQN8</accession>
<name>A0AAJ0BQN8_9PEZI</name>
<dbReference type="SUPFAM" id="SSF101473">
    <property type="entry name" value="DhaL-like"/>
    <property type="match status" value="1"/>
</dbReference>
<dbReference type="Pfam" id="PF02733">
    <property type="entry name" value="Dak1"/>
    <property type="match status" value="1"/>
</dbReference>
<evidence type="ECO:0000256" key="11">
    <source>
        <dbReference type="PIRSR" id="PIRSR612734-1"/>
    </source>
</evidence>
<evidence type="ECO:0000256" key="5">
    <source>
        <dbReference type="ARBA" id="ARBA00022741"/>
    </source>
</evidence>
<sequence length="583" mass="60545">MLAKHLSNNPTTLVHAALGSLPVINPAVGFDATNKTIYLHDACSESNVAVISGGGSGHEPSFAGFVGKGMLSGAVAGSIFASPTADQVFRCLMRLGAENPQRGILVIIMNYTGDKLHFGMAVEKARAQGLKVAMVIVGDDVGVGRLRGGRIGRRGLAGTVLVQKIAGALAAKGADLAEVTKIASAVADNIATVGASLAHVHVPGRAAAEDELDGNDEIEIGMGIHNEEGFSRVRQDLPGLVQALLKQLLDTTDKDRAFIDIRAGERVVLMVNNLGGLSQLELGAVTMEVSQQLGQRYHIIPRRVLSATYMSSLNGLGFSITLLKIVDDRFSELLDAPTEATGWLPPAPAANWDRAGQAGDDSSTSTITEHLEESPSNLLLNPALTQAILTKALNNVIAAEPEVTKYDTLVGDGDCGLCLKGGAEAVLAHIQSNAGVLGDAAQLVAAIARVVETSMDGTSGALYAIFLNALAHSLQRQARPAPRPASAAVWGAALGGAMEALSRYTPARPGDRTVVDALAPFVEVFAASGDLAMAVDAAQKGCESTKGMQASLGRSVYVGGEEWKNCPDPGAYGLLLALRGFVE</sequence>
<feature type="domain" description="DhaK" evidence="14">
    <location>
        <begin position="9"/>
        <end position="343"/>
    </location>
</feature>
<dbReference type="GO" id="GO:0004371">
    <property type="term" value="F:glycerone kinase activity"/>
    <property type="evidence" value="ECO:0007669"/>
    <property type="project" value="UniProtKB-EC"/>
</dbReference>
<protein>
    <submittedName>
        <fullName evidence="15">Dihydroxyacetone kinase</fullName>
    </submittedName>
</protein>
<keyword evidence="5" id="KW-0547">Nucleotide-binding</keyword>
<dbReference type="SUPFAM" id="SSF82549">
    <property type="entry name" value="DAK1/DegV-like"/>
    <property type="match status" value="1"/>
</dbReference>
<organism evidence="15 16">
    <name type="scientific">Phialemonium atrogriseum</name>
    <dbReference type="NCBI Taxonomy" id="1093897"/>
    <lineage>
        <taxon>Eukaryota</taxon>
        <taxon>Fungi</taxon>
        <taxon>Dikarya</taxon>
        <taxon>Ascomycota</taxon>
        <taxon>Pezizomycotina</taxon>
        <taxon>Sordariomycetes</taxon>
        <taxon>Sordariomycetidae</taxon>
        <taxon>Cephalothecales</taxon>
        <taxon>Cephalothecaceae</taxon>
        <taxon>Phialemonium</taxon>
    </lineage>
</organism>
<dbReference type="GO" id="GO:0005524">
    <property type="term" value="F:ATP binding"/>
    <property type="evidence" value="ECO:0007669"/>
    <property type="project" value="UniProtKB-KW"/>
</dbReference>
<dbReference type="InterPro" id="IPR004007">
    <property type="entry name" value="DhaL_dom"/>
</dbReference>
<dbReference type="GO" id="GO:0019563">
    <property type="term" value="P:glycerol catabolic process"/>
    <property type="evidence" value="ECO:0007669"/>
    <property type="project" value="TreeGrafter"/>
</dbReference>
<dbReference type="Proteomes" id="UP001244011">
    <property type="component" value="Unassembled WGS sequence"/>
</dbReference>
<feature type="binding site" evidence="12">
    <location>
        <begin position="55"/>
        <end position="58"/>
    </location>
    <ligand>
        <name>substrate</name>
    </ligand>
</feature>
<keyword evidence="4" id="KW-0808">Transferase</keyword>
<dbReference type="PANTHER" id="PTHR28629">
    <property type="entry name" value="TRIOKINASE/FMN CYCLASE"/>
    <property type="match status" value="1"/>
</dbReference>
<dbReference type="GeneID" id="85313478"/>
<proteinExistence type="inferred from homology"/>
<feature type="binding site" evidence="12">
    <location>
        <position position="114"/>
    </location>
    <ligand>
        <name>substrate</name>
    </ligand>
</feature>
<dbReference type="PROSITE" id="PS51480">
    <property type="entry name" value="DHAL"/>
    <property type="match status" value="1"/>
</dbReference>
<reference evidence="15" key="1">
    <citation type="submission" date="2023-06" db="EMBL/GenBank/DDBJ databases">
        <title>Genome-scale phylogeny and comparative genomics of the fungal order Sordariales.</title>
        <authorList>
            <consortium name="Lawrence Berkeley National Laboratory"/>
            <person name="Hensen N."/>
            <person name="Bonometti L."/>
            <person name="Westerberg I."/>
            <person name="Brannstrom I.O."/>
            <person name="Guillou S."/>
            <person name="Cros-Aarteil S."/>
            <person name="Calhoun S."/>
            <person name="Haridas S."/>
            <person name="Kuo A."/>
            <person name="Mondo S."/>
            <person name="Pangilinan J."/>
            <person name="Riley R."/>
            <person name="Labutti K."/>
            <person name="Andreopoulos B."/>
            <person name="Lipzen A."/>
            <person name="Chen C."/>
            <person name="Yanf M."/>
            <person name="Daum C."/>
            <person name="Ng V."/>
            <person name="Clum A."/>
            <person name="Steindorff A."/>
            <person name="Ohm R."/>
            <person name="Martin F."/>
            <person name="Silar P."/>
            <person name="Natvig D."/>
            <person name="Lalanne C."/>
            <person name="Gautier V."/>
            <person name="Ament-Velasquez S.L."/>
            <person name="Kruys A."/>
            <person name="Hutchinson M.I."/>
            <person name="Powell A.J."/>
            <person name="Barry K."/>
            <person name="Miller A.N."/>
            <person name="Grigoriev I.V."/>
            <person name="Debuchy R."/>
            <person name="Gladieux P."/>
            <person name="Thoren M.H."/>
            <person name="Johannesson H."/>
        </authorList>
    </citation>
    <scope>NUCLEOTIDE SEQUENCE</scope>
    <source>
        <strain evidence="15">8032-3</strain>
    </source>
</reference>
<dbReference type="GO" id="GO:0050354">
    <property type="term" value="F:triokinase activity"/>
    <property type="evidence" value="ECO:0007669"/>
    <property type="project" value="UniProtKB-EC"/>
</dbReference>
<dbReference type="FunFam" id="3.40.50.10440:FF:000001">
    <property type="entry name" value="Dihydroxyacetone kinase, DhaK subunit"/>
    <property type="match status" value="1"/>
</dbReference>
<comment type="catalytic activity">
    <reaction evidence="9">
        <text>D-glyceraldehyde + ATP = D-glyceraldehyde 3-phosphate + ADP + H(+)</text>
        <dbReference type="Rhea" id="RHEA:13941"/>
        <dbReference type="ChEBI" id="CHEBI:15378"/>
        <dbReference type="ChEBI" id="CHEBI:17378"/>
        <dbReference type="ChEBI" id="CHEBI:30616"/>
        <dbReference type="ChEBI" id="CHEBI:59776"/>
        <dbReference type="ChEBI" id="CHEBI:456216"/>
        <dbReference type="EC" id="2.7.1.28"/>
    </reaction>
</comment>
<keyword evidence="16" id="KW-1185">Reference proteome</keyword>
<evidence type="ECO:0000256" key="12">
    <source>
        <dbReference type="PIRSR" id="PIRSR612734-2"/>
    </source>
</evidence>
<evidence type="ECO:0000313" key="15">
    <source>
        <dbReference type="EMBL" id="KAK1762695.1"/>
    </source>
</evidence>
<evidence type="ECO:0000256" key="6">
    <source>
        <dbReference type="ARBA" id="ARBA00022777"/>
    </source>
</evidence>
<comment type="caution">
    <text evidence="15">The sequence shown here is derived from an EMBL/GenBank/DDBJ whole genome shotgun (WGS) entry which is preliminary data.</text>
</comment>
<keyword evidence="6 15" id="KW-0418">Kinase</keyword>
<dbReference type="Gene3D" id="3.40.50.10440">
    <property type="entry name" value="Dihydroxyacetone kinase, domain 1"/>
    <property type="match status" value="1"/>
</dbReference>
<evidence type="ECO:0000256" key="8">
    <source>
        <dbReference type="ARBA" id="ARBA00022840"/>
    </source>
</evidence>
<gene>
    <name evidence="15" type="ORF">QBC33DRAFT_563499</name>
</gene>
<evidence type="ECO:0000256" key="3">
    <source>
        <dbReference type="ARBA" id="ARBA00008757"/>
    </source>
</evidence>
<dbReference type="FunFam" id="3.30.1180.20:FF:000001">
    <property type="entry name" value="Dihydroxyacetone kinase 1"/>
    <property type="match status" value="1"/>
</dbReference>
<comment type="similarity">
    <text evidence="3">Belongs to the dihydroxyacetone kinase (DAK) family.</text>
</comment>
<comment type="pathway">
    <text evidence="2">Polyol metabolism; glycerol fermentation; glycerone phosphate from glycerol (oxidative route): step 2/2.</text>
</comment>
<dbReference type="FunFam" id="1.25.40.340:FF:000001">
    <property type="entry name" value="Dihydroxyacetone kinase 1"/>
    <property type="match status" value="1"/>
</dbReference>
<dbReference type="InterPro" id="IPR050861">
    <property type="entry name" value="Dihydroxyacetone_Kinase"/>
</dbReference>
<evidence type="ECO:0000259" key="13">
    <source>
        <dbReference type="PROSITE" id="PS51480"/>
    </source>
</evidence>
<dbReference type="EMBL" id="MU839034">
    <property type="protein sequence ID" value="KAK1762695.1"/>
    <property type="molecule type" value="Genomic_DNA"/>
</dbReference>
<dbReference type="NCBIfam" id="TIGR02361">
    <property type="entry name" value="dak_ATP"/>
    <property type="match status" value="1"/>
</dbReference>
<keyword evidence="8" id="KW-0067">ATP-binding</keyword>
<dbReference type="PANTHER" id="PTHR28629:SF14">
    <property type="entry name" value="DIHYDROXYACETONE KINASE 1"/>
    <property type="match status" value="1"/>
</dbReference>
<dbReference type="Pfam" id="PF02734">
    <property type="entry name" value="Dak2"/>
    <property type="match status" value="1"/>
</dbReference>
<dbReference type="GO" id="GO:0005829">
    <property type="term" value="C:cytosol"/>
    <property type="evidence" value="ECO:0007669"/>
    <property type="project" value="TreeGrafter"/>
</dbReference>
<evidence type="ECO:0000256" key="9">
    <source>
        <dbReference type="ARBA" id="ARBA00047974"/>
    </source>
</evidence>
<evidence type="ECO:0000256" key="1">
    <source>
        <dbReference type="ARBA" id="ARBA00003264"/>
    </source>
</evidence>
<comment type="catalytic activity">
    <reaction evidence="10">
        <text>dihydroxyacetone + ATP = dihydroxyacetone phosphate + ADP + H(+)</text>
        <dbReference type="Rhea" id="RHEA:15773"/>
        <dbReference type="ChEBI" id="CHEBI:15378"/>
        <dbReference type="ChEBI" id="CHEBI:16016"/>
        <dbReference type="ChEBI" id="CHEBI:30616"/>
        <dbReference type="ChEBI" id="CHEBI:57642"/>
        <dbReference type="ChEBI" id="CHEBI:456216"/>
        <dbReference type="EC" id="2.7.1.29"/>
    </reaction>
</comment>
<dbReference type="SMART" id="SM01120">
    <property type="entry name" value="Dak2"/>
    <property type="match status" value="1"/>
</dbReference>
<evidence type="ECO:0000256" key="2">
    <source>
        <dbReference type="ARBA" id="ARBA00004778"/>
    </source>
</evidence>
<dbReference type="InterPro" id="IPR036117">
    <property type="entry name" value="DhaL_dom_sf"/>
</dbReference>
<evidence type="ECO:0000313" key="16">
    <source>
        <dbReference type="Proteomes" id="UP001244011"/>
    </source>
</evidence>
<evidence type="ECO:0000256" key="4">
    <source>
        <dbReference type="ARBA" id="ARBA00022679"/>
    </source>
</evidence>
<evidence type="ECO:0000259" key="14">
    <source>
        <dbReference type="PROSITE" id="PS51481"/>
    </source>
</evidence>
<evidence type="ECO:0000256" key="10">
    <source>
        <dbReference type="ARBA" id="ARBA00048898"/>
    </source>
</evidence>
<evidence type="ECO:0000256" key="7">
    <source>
        <dbReference type="ARBA" id="ARBA00022798"/>
    </source>
</evidence>
<keyword evidence="7" id="KW-0319">Glycerol metabolism</keyword>
<comment type="function">
    <text evidence="1">Catalyzes both the phosphorylation of dihydroxyacetone and of glyceraldehyde.</text>
</comment>
<dbReference type="InterPro" id="IPR004006">
    <property type="entry name" value="DhaK_dom"/>
</dbReference>
<dbReference type="RefSeq" id="XP_060278908.1">
    <property type="nucleotide sequence ID" value="XM_060430291.1"/>
</dbReference>
<dbReference type="Gene3D" id="1.25.40.340">
    <property type="match status" value="1"/>
</dbReference>